<accession>A0AAU9MPG2</accession>
<sequence length="127" mass="14175">MDALAEQTQKAKVLHEKLKNPKSDVARLQEEKLYIKSRNSATHQRLLRIGETRSPPFNDTVCLALSEKLKHVFSLLNQIHGVLGSGVSSKQGGDEEVNVKEDFDQQSNEASGSRKDKGKTISEEEDE</sequence>
<feature type="region of interest" description="Disordered" evidence="1">
    <location>
        <begin position="83"/>
        <end position="127"/>
    </location>
</feature>
<comment type="caution">
    <text evidence="2">The sequence shown here is derived from an EMBL/GenBank/DDBJ whole genome shotgun (WGS) entry which is preliminary data.</text>
</comment>
<dbReference type="AlphaFoldDB" id="A0AAU9MPG2"/>
<gene>
    <name evidence="2" type="ORF">LVIROSA_LOCUS14669</name>
</gene>
<evidence type="ECO:0000313" key="2">
    <source>
        <dbReference type="EMBL" id="CAH1427682.1"/>
    </source>
</evidence>
<organism evidence="2 3">
    <name type="scientific">Lactuca virosa</name>
    <dbReference type="NCBI Taxonomy" id="75947"/>
    <lineage>
        <taxon>Eukaryota</taxon>
        <taxon>Viridiplantae</taxon>
        <taxon>Streptophyta</taxon>
        <taxon>Embryophyta</taxon>
        <taxon>Tracheophyta</taxon>
        <taxon>Spermatophyta</taxon>
        <taxon>Magnoliopsida</taxon>
        <taxon>eudicotyledons</taxon>
        <taxon>Gunneridae</taxon>
        <taxon>Pentapetalae</taxon>
        <taxon>asterids</taxon>
        <taxon>campanulids</taxon>
        <taxon>Asterales</taxon>
        <taxon>Asteraceae</taxon>
        <taxon>Cichorioideae</taxon>
        <taxon>Cichorieae</taxon>
        <taxon>Lactucinae</taxon>
        <taxon>Lactuca</taxon>
    </lineage>
</organism>
<protein>
    <submittedName>
        <fullName evidence="2">Uncharacterized protein</fullName>
    </submittedName>
</protein>
<dbReference type="EMBL" id="CAKMRJ010002223">
    <property type="protein sequence ID" value="CAH1427682.1"/>
    <property type="molecule type" value="Genomic_DNA"/>
</dbReference>
<keyword evidence="3" id="KW-1185">Reference proteome</keyword>
<name>A0AAU9MPG2_9ASTR</name>
<reference evidence="2 3" key="1">
    <citation type="submission" date="2022-01" db="EMBL/GenBank/DDBJ databases">
        <authorList>
            <person name="Xiong W."/>
            <person name="Schranz E."/>
        </authorList>
    </citation>
    <scope>NUCLEOTIDE SEQUENCE [LARGE SCALE GENOMIC DNA]</scope>
</reference>
<feature type="compositionally biased region" description="Basic and acidic residues" evidence="1">
    <location>
        <begin position="112"/>
        <end position="127"/>
    </location>
</feature>
<proteinExistence type="predicted"/>
<evidence type="ECO:0000256" key="1">
    <source>
        <dbReference type="SAM" id="MobiDB-lite"/>
    </source>
</evidence>
<dbReference type="Proteomes" id="UP001157418">
    <property type="component" value="Unassembled WGS sequence"/>
</dbReference>
<evidence type="ECO:0000313" key="3">
    <source>
        <dbReference type="Proteomes" id="UP001157418"/>
    </source>
</evidence>